<accession>A0A4V4H4G2</accession>
<organism evidence="1 2">
    <name type="scientific">Musa balbisiana</name>
    <name type="common">Banana</name>
    <dbReference type="NCBI Taxonomy" id="52838"/>
    <lineage>
        <taxon>Eukaryota</taxon>
        <taxon>Viridiplantae</taxon>
        <taxon>Streptophyta</taxon>
        <taxon>Embryophyta</taxon>
        <taxon>Tracheophyta</taxon>
        <taxon>Spermatophyta</taxon>
        <taxon>Magnoliopsida</taxon>
        <taxon>Liliopsida</taxon>
        <taxon>Zingiberales</taxon>
        <taxon>Musaceae</taxon>
        <taxon>Musa</taxon>
    </lineage>
</organism>
<sequence>MSARKGPAVRFERVRRGRALKSPLIRRLNREKGFSCVSLRLILPALNKSQVGEGRVGGEGADPPPWCRPPDLIPVVGRPGAGACLLSGEISPPVLTFHMSVINTFLLNERSCITSSSLYYRVNLRVWRVLKREEEEEKEKHLLCCNLCL</sequence>
<dbReference type="AlphaFoldDB" id="A0A4V4H4G2"/>
<gene>
    <name evidence="1" type="ORF">C4D60_Mb10t00180</name>
</gene>
<protein>
    <submittedName>
        <fullName evidence="1">Uncharacterized protein</fullName>
    </submittedName>
</protein>
<evidence type="ECO:0000313" key="1">
    <source>
        <dbReference type="EMBL" id="THU52076.1"/>
    </source>
</evidence>
<proteinExistence type="predicted"/>
<dbReference type="Proteomes" id="UP000317650">
    <property type="component" value="Chromosome 10"/>
</dbReference>
<evidence type="ECO:0000313" key="2">
    <source>
        <dbReference type="Proteomes" id="UP000317650"/>
    </source>
</evidence>
<dbReference type="EMBL" id="PYDT01000008">
    <property type="protein sequence ID" value="THU52076.1"/>
    <property type="molecule type" value="Genomic_DNA"/>
</dbReference>
<name>A0A4V4H4G2_MUSBA</name>
<comment type="caution">
    <text evidence="1">The sequence shown here is derived from an EMBL/GenBank/DDBJ whole genome shotgun (WGS) entry which is preliminary data.</text>
</comment>
<keyword evidence="2" id="KW-1185">Reference proteome</keyword>
<reference evidence="1 2" key="1">
    <citation type="journal article" date="2019" name="Nat. Plants">
        <title>Genome sequencing of Musa balbisiana reveals subgenome evolution and function divergence in polyploid bananas.</title>
        <authorList>
            <person name="Yao X."/>
        </authorList>
    </citation>
    <scope>NUCLEOTIDE SEQUENCE [LARGE SCALE GENOMIC DNA]</scope>
    <source>
        <strain evidence="2">cv. DH-PKW</strain>
        <tissue evidence="1">Leaves</tissue>
    </source>
</reference>